<organism evidence="1 2">
    <name type="scientific">Rhizobium leguminosarum</name>
    <dbReference type="NCBI Taxonomy" id="384"/>
    <lineage>
        <taxon>Bacteria</taxon>
        <taxon>Pseudomonadati</taxon>
        <taxon>Pseudomonadota</taxon>
        <taxon>Alphaproteobacteria</taxon>
        <taxon>Hyphomicrobiales</taxon>
        <taxon>Rhizobiaceae</taxon>
        <taxon>Rhizobium/Agrobacterium group</taxon>
        <taxon>Rhizobium</taxon>
    </lineage>
</organism>
<protein>
    <recommendedName>
        <fullName evidence="3">Phage ABA sandwich domain-containing protein</fullName>
    </recommendedName>
</protein>
<dbReference type="RefSeq" id="WP_072639359.1">
    <property type="nucleotide sequence ID" value="NZ_CP018228.1"/>
</dbReference>
<gene>
    <name evidence="1" type="ORF">BMW22_15950</name>
</gene>
<evidence type="ECO:0000313" key="1">
    <source>
        <dbReference type="EMBL" id="API52915.1"/>
    </source>
</evidence>
<reference evidence="1 2" key="1">
    <citation type="submission" date="2016-11" db="EMBL/GenBank/DDBJ databases">
        <title>Rhizobium leguminosarum bv. viciae strain Vaf12 isolated from Vavilovia formosa root nodules from Russia, Dagestan.</title>
        <authorList>
            <person name="Kimeklis A."/>
        </authorList>
    </citation>
    <scope>NUCLEOTIDE SEQUENCE [LARGE SCALE GENOMIC DNA]</scope>
    <source>
        <strain evidence="1 2">Vaf-108</strain>
    </source>
</reference>
<dbReference type="Proteomes" id="UP000183050">
    <property type="component" value="Chromosome"/>
</dbReference>
<name>A0A1L3ZB80_RHILE</name>
<evidence type="ECO:0000313" key="2">
    <source>
        <dbReference type="Proteomes" id="UP000183050"/>
    </source>
</evidence>
<dbReference type="EMBL" id="CP018228">
    <property type="protein sequence ID" value="API52915.1"/>
    <property type="molecule type" value="Genomic_DNA"/>
</dbReference>
<evidence type="ECO:0008006" key="3">
    <source>
        <dbReference type="Google" id="ProtNLM"/>
    </source>
</evidence>
<accession>A0A1L3ZB80</accession>
<dbReference type="AlphaFoldDB" id="A0A1L3ZB80"/>
<proteinExistence type="predicted"/>
<sequence>MTLSELIEALENATRPDREIDAQIWLLLTEGATRSTSHIVSATNAWPHFDIDETRDSSGRLITVPAYTASVDAAMDLAVAKVDDGATDIEVAYRSVDGNPHGRAEICGPTVFGMAKSKTPAMALVLATLKAIQAKLADAALRDQGTAPQEPRP</sequence>